<dbReference type="EMBL" id="JAUHPX010000001">
    <property type="protein sequence ID" value="MDN4486824.1"/>
    <property type="molecule type" value="Genomic_DNA"/>
</dbReference>
<reference evidence="13" key="1">
    <citation type="submission" date="2023-06" db="EMBL/GenBank/DDBJ databases">
        <title>Sysu t00039.</title>
        <authorList>
            <person name="Gao L."/>
            <person name="Fang B.-Z."/>
            <person name="Li W.-J."/>
        </authorList>
    </citation>
    <scope>NUCLEOTIDE SEQUENCE</scope>
    <source>
        <strain evidence="13">SYSU T00039</strain>
    </source>
</reference>
<feature type="transmembrane region" description="Helical" evidence="11">
    <location>
        <begin position="105"/>
        <end position="124"/>
    </location>
</feature>
<dbReference type="Pfam" id="PF12270">
    <property type="entry name" value="Cyt_c_ox_IV"/>
    <property type="match status" value="1"/>
</dbReference>
<reference evidence="12 15" key="2">
    <citation type="submission" date="2023-06" db="EMBL/GenBank/DDBJ databases">
        <title>SYSU T0a273.</title>
        <authorList>
            <person name="Gao L."/>
            <person name="Fang B.-Z."/>
            <person name="Li W.-J."/>
        </authorList>
    </citation>
    <scope>NUCLEOTIDE SEQUENCE [LARGE SCALE GENOMIC DNA]</scope>
    <source>
        <strain evidence="12 15">SYSU T0a273</strain>
    </source>
</reference>
<comment type="caution">
    <text evidence="13">The sequence shown here is derived from an EMBL/GenBank/DDBJ whole genome shotgun (WGS) entry which is preliminary data.</text>
</comment>
<keyword evidence="4 10" id="KW-1003">Cell membrane</keyword>
<dbReference type="GO" id="GO:0004129">
    <property type="term" value="F:cytochrome-c oxidase activity"/>
    <property type="evidence" value="ECO:0007669"/>
    <property type="project" value="UniProtKB-EC"/>
</dbReference>
<name>A0AAW7M0T7_9MICO</name>
<dbReference type="Proteomes" id="UP001172756">
    <property type="component" value="Unassembled WGS sequence"/>
</dbReference>
<keyword evidence="5 11" id="KW-0812">Transmembrane</keyword>
<keyword evidence="6 10" id="KW-1278">Translocase</keyword>
<comment type="catalytic activity">
    <reaction evidence="9 10">
        <text>4 Fe(II)-[cytochrome c] + O2 + 8 H(+)(in) = 4 Fe(III)-[cytochrome c] + 2 H2O + 4 H(+)(out)</text>
        <dbReference type="Rhea" id="RHEA:11436"/>
        <dbReference type="Rhea" id="RHEA-COMP:10350"/>
        <dbReference type="Rhea" id="RHEA-COMP:14399"/>
        <dbReference type="ChEBI" id="CHEBI:15377"/>
        <dbReference type="ChEBI" id="CHEBI:15378"/>
        <dbReference type="ChEBI" id="CHEBI:15379"/>
        <dbReference type="ChEBI" id="CHEBI:29033"/>
        <dbReference type="ChEBI" id="CHEBI:29034"/>
        <dbReference type="EC" id="7.1.1.9"/>
    </reaction>
</comment>
<protein>
    <recommendedName>
        <fullName evidence="10">Cytochrome c oxidase polypeptide 4</fullName>
        <ecNumber evidence="10">7.1.1.9</ecNumber>
    </recommendedName>
    <alternativeName>
        <fullName evidence="10">Cytochrome aa3 subunit 4</fullName>
    </alternativeName>
    <alternativeName>
        <fullName evidence="10">Cytochrome c oxidase polypeptide IV</fullName>
    </alternativeName>
</protein>
<accession>A0AAW7M0T7</accession>
<evidence type="ECO:0000256" key="11">
    <source>
        <dbReference type="SAM" id="Phobius"/>
    </source>
</evidence>
<comment type="subunit">
    <text evidence="10">Associates with subunits I, II and III to form cytochrome c oxidase.</text>
</comment>
<evidence type="ECO:0000313" key="14">
    <source>
        <dbReference type="Proteomes" id="UP001172737"/>
    </source>
</evidence>
<evidence type="ECO:0000256" key="6">
    <source>
        <dbReference type="ARBA" id="ARBA00022967"/>
    </source>
</evidence>
<keyword evidence="8 10" id="KW-0472">Membrane</keyword>
<dbReference type="RefSeq" id="WP_301144407.1">
    <property type="nucleotide sequence ID" value="NZ_JAUHPX010000001.1"/>
</dbReference>
<feature type="transmembrane region" description="Helical" evidence="11">
    <location>
        <begin position="31"/>
        <end position="51"/>
    </location>
</feature>
<evidence type="ECO:0000256" key="7">
    <source>
        <dbReference type="ARBA" id="ARBA00022989"/>
    </source>
</evidence>
<proteinExistence type="inferred from homology"/>
<evidence type="ECO:0000313" key="12">
    <source>
        <dbReference type="EMBL" id="MDN4482165.1"/>
    </source>
</evidence>
<dbReference type="GO" id="GO:0022900">
    <property type="term" value="P:electron transport chain"/>
    <property type="evidence" value="ECO:0007669"/>
    <property type="project" value="InterPro"/>
</dbReference>
<gene>
    <name evidence="12" type="ORF">QQ002_01270</name>
    <name evidence="13" type="ORF">QQX10_01450</name>
</gene>
<evidence type="ECO:0000313" key="15">
    <source>
        <dbReference type="Proteomes" id="UP001172756"/>
    </source>
</evidence>
<sequence length="133" mass="14880">MRIEANVFNIPTAFFILAGTAYGIFTHWSEWVGFLAIYLTAGMFGMVGFYFKMLERRHGKRPEDAEDGEIADHAGEQGVFAPWSWWPLVLAAGAALSFVALAVDWWIMVPAAVLGTIGLWGWVFEFSRGQHAH</sequence>
<evidence type="ECO:0000256" key="9">
    <source>
        <dbReference type="ARBA" id="ARBA00047816"/>
    </source>
</evidence>
<dbReference type="EC" id="7.1.1.9" evidence="10"/>
<keyword evidence="14" id="KW-1185">Reference proteome</keyword>
<dbReference type="InterPro" id="IPR021050">
    <property type="entry name" value="Cyt_c_oxidase_su4_actinobac"/>
</dbReference>
<comment type="subcellular location">
    <subcellularLocation>
        <location evidence="2">Cell membrane</location>
        <topology evidence="2">Multi-pass membrane protein</topology>
    </subcellularLocation>
</comment>
<evidence type="ECO:0000256" key="3">
    <source>
        <dbReference type="ARBA" id="ARBA00006870"/>
    </source>
</evidence>
<feature type="transmembrane region" description="Helical" evidence="11">
    <location>
        <begin position="7"/>
        <end position="25"/>
    </location>
</feature>
<dbReference type="AlphaFoldDB" id="A0AAW7M0T7"/>
<dbReference type="GO" id="GO:0005886">
    <property type="term" value="C:plasma membrane"/>
    <property type="evidence" value="ECO:0007669"/>
    <property type="project" value="UniProtKB-SubCell"/>
</dbReference>
<evidence type="ECO:0000256" key="1">
    <source>
        <dbReference type="ARBA" id="ARBA00002536"/>
    </source>
</evidence>
<evidence type="ECO:0000256" key="10">
    <source>
        <dbReference type="PIRNR" id="PIRNR017385"/>
    </source>
</evidence>
<evidence type="ECO:0000256" key="8">
    <source>
        <dbReference type="ARBA" id="ARBA00023136"/>
    </source>
</evidence>
<organism evidence="13 14">
    <name type="scientific">Demequina lignilytica</name>
    <dbReference type="NCBI Taxonomy" id="3051663"/>
    <lineage>
        <taxon>Bacteria</taxon>
        <taxon>Bacillati</taxon>
        <taxon>Actinomycetota</taxon>
        <taxon>Actinomycetes</taxon>
        <taxon>Micrococcales</taxon>
        <taxon>Demequinaceae</taxon>
        <taxon>Demequina</taxon>
    </lineage>
</organism>
<evidence type="ECO:0000256" key="2">
    <source>
        <dbReference type="ARBA" id="ARBA00004651"/>
    </source>
</evidence>
<evidence type="ECO:0000256" key="4">
    <source>
        <dbReference type="ARBA" id="ARBA00022475"/>
    </source>
</evidence>
<evidence type="ECO:0000313" key="13">
    <source>
        <dbReference type="EMBL" id="MDN4486824.1"/>
    </source>
</evidence>
<comment type="similarity">
    <text evidence="3 10">Belongs to the cytochrome c oxidase bacterial subunit CtaF family.</text>
</comment>
<dbReference type="Proteomes" id="UP001172737">
    <property type="component" value="Unassembled WGS sequence"/>
</dbReference>
<evidence type="ECO:0000256" key="5">
    <source>
        <dbReference type="ARBA" id="ARBA00022692"/>
    </source>
</evidence>
<feature type="transmembrane region" description="Helical" evidence="11">
    <location>
        <begin position="79"/>
        <end position="99"/>
    </location>
</feature>
<comment type="function">
    <text evidence="1 10">Part of cytochrome c oxidase, its function is unknown.</text>
</comment>
<keyword evidence="7 11" id="KW-1133">Transmembrane helix</keyword>
<dbReference type="EMBL" id="JAUHQB010000001">
    <property type="protein sequence ID" value="MDN4482165.1"/>
    <property type="molecule type" value="Genomic_DNA"/>
</dbReference>
<dbReference type="PIRSF" id="PIRSF017385">
    <property type="entry name" value="CtaF"/>
    <property type="match status" value="1"/>
</dbReference>